<dbReference type="FunFam" id="1.10.287.1080:FF:000001">
    <property type="entry name" value="Nucleoside triphosphate pyrophosphohydrolase"/>
    <property type="match status" value="1"/>
</dbReference>
<gene>
    <name evidence="7" type="ORF">DES49_2492</name>
</gene>
<dbReference type="GO" id="GO:0046061">
    <property type="term" value="P:dATP catabolic process"/>
    <property type="evidence" value="ECO:0007669"/>
    <property type="project" value="TreeGrafter"/>
</dbReference>
<evidence type="ECO:0000256" key="1">
    <source>
        <dbReference type="ARBA" id="ARBA00052141"/>
    </source>
</evidence>
<dbReference type="GO" id="GO:0046052">
    <property type="term" value="P:UTP catabolic process"/>
    <property type="evidence" value="ECO:0007669"/>
    <property type="project" value="TreeGrafter"/>
</dbReference>
<dbReference type="OrthoDB" id="9808939at2"/>
<dbReference type="PANTHER" id="PTHR30522">
    <property type="entry name" value="NUCLEOSIDE TRIPHOSPHATE PYROPHOSPHOHYDROLASE"/>
    <property type="match status" value="1"/>
</dbReference>
<dbReference type="AlphaFoldDB" id="A0A4R7JL73"/>
<evidence type="ECO:0000256" key="5">
    <source>
        <dbReference type="SAM" id="MobiDB-lite"/>
    </source>
</evidence>
<name>A0A4R7JL73_9GAMM</name>
<comment type="catalytic activity">
    <reaction evidence="1">
        <text>ATP + H2O = AMP + diphosphate + H(+)</text>
        <dbReference type="Rhea" id="RHEA:14245"/>
        <dbReference type="ChEBI" id="CHEBI:15377"/>
        <dbReference type="ChEBI" id="CHEBI:15378"/>
        <dbReference type="ChEBI" id="CHEBI:30616"/>
        <dbReference type="ChEBI" id="CHEBI:33019"/>
        <dbReference type="ChEBI" id="CHEBI:456215"/>
        <dbReference type="EC" id="3.6.1.8"/>
    </reaction>
</comment>
<dbReference type="InterPro" id="IPR048011">
    <property type="entry name" value="NTP-PPase_MazG-like_C"/>
</dbReference>
<dbReference type="PANTHER" id="PTHR30522:SF0">
    <property type="entry name" value="NUCLEOSIDE TRIPHOSPHATE PYROPHOSPHOHYDROLASE"/>
    <property type="match status" value="1"/>
</dbReference>
<dbReference type="Pfam" id="PF03819">
    <property type="entry name" value="MazG"/>
    <property type="match status" value="2"/>
</dbReference>
<dbReference type="NCBIfam" id="TIGR00444">
    <property type="entry name" value="mazG"/>
    <property type="match status" value="1"/>
</dbReference>
<dbReference type="Gene3D" id="1.10.287.1080">
    <property type="entry name" value="MazG-like"/>
    <property type="match status" value="2"/>
</dbReference>
<dbReference type="GO" id="GO:0047693">
    <property type="term" value="F:ATP diphosphatase activity"/>
    <property type="evidence" value="ECO:0007669"/>
    <property type="project" value="UniProtKB-EC"/>
</dbReference>
<dbReference type="EC" id="3.6.1.8" evidence="3"/>
<proteinExistence type="inferred from homology"/>
<dbReference type="EMBL" id="SOAX01000006">
    <property type="protein sequence ID" value="TDT38515.1"/>
    <property type="molecule type" value="Genomic_DNA"/>
</dbReference>
<protein>
    <recommendedName>
        <fullName evidence="4">Nucleoside triphosphate pyrophosphohydrolase</fullName>
        <ecNumber evidence="3">3.6.1.8</ecNumber>
    </recommendedName>
</protein>
<dbReference type="InterPro" id="IPR011551">
    <property type="entry name" value="NTP_PyrPHydrolase_MazG"/>
</dbReference>
<dbReference type="FunFam" id="1.10.287.1080:FF:000003">
    <property type="entry name" value="Nucleoside triphosphate pyrophosphohydrolase"/>
    <property type="match status" value="1"/>
</dbReference>
<dbReference type="CDD" id="cd11529">
    <property type="entry name" value="NTP-PPase_MazG_Cterm"/>
    <property type="match status" value="1"/>
</dbReference>
<comment type="caution">
    <text evidence="7">The sequence shown here is derived from an EMBL/GenBank/DDBJ whole genome shotgun (WGS) entry which is preliminary data.</text>
</comment>
<comment type="similarity">
    <text evidence="2">Belongs to the nucleoside triphosphate pyrophosphohydrolase family.</text>
</comment>
<organism evidence="7 8">
    <name type="scientific">Halospina denitrificans</name>
    <dbReference type="NCBI Taxonomy" id="332522"/>
    <lineage>
        <taxon>Bacteria</taxon>
        <taxon>Pseudomonadati</taxon>
        <taxon>Pseudomonadota</taxon>
        <taxon>Gammaproteobacteria</taxon>
        <taxon>Halospina</taxon>
    </lineage>
</organism>
<feature type="region of interest" description="Disordered" evidence="5">
    <location>
        <begin position="135"/>
        <end position="154"/>
    </location>
</feature>
<dbReference type="GO" id="GO:0046047">
    <property type="term" value="P:TTP catabolic process"/>
    <property type="evidence" value="ECO:0007669"/>
    <property type="project" value="TreeGrafter"/>
</dbReference>
<dbReference type="NCBIfam" id="NF007113">
    <property type="entry name" value="PRK09562.1"/>
    <property type="match status" value="1"/>
</dbReference>
<evidence type="ECO:0000256" key="2">
    <source>
        <dbReference type="ARBA" id="ARBA00061115"/>
    </source>
</evidence>
<dbReference type="GO" id="GO:0006950">
    <property type="term" value="P:response to stress"/>
    <property type="evidence" value="ECO:0007669"/>
    <property type="project" value="UniProtKB-ARBA"/>
</dbReference>
<dbReference type="InterPro" id="IPR048015">
    <property type="entry name" value="NTP-PPase_MazG-like_N"/>
</dbReference>
<feature type="domain" description="NTP pyrophosphohydrolase MazG-like" evidence="6">
    <location>
        <begin position="30"/>
        <end position="103"/>
    </location>
</feature>
<evidence type="ECO:0000256" key="4">
    <source>
        <dbReference type="ARBA" id="ARBA00074799"/>
    </source>
</evidence>
<dbReference type="Proteomes" id="UP000295830">
    <property type="component" value="Unassembled WGS sequence"/>
</dbReference>
<evidence type="ECO:0000256" key="3">
    <source>
        <dbReference type="ARBA" id="ARBA00066372"/>
    </source>
</evidence>
<accession>A0A4R7JL73</accession>
<sequence>MSSQYDVQDLLELMDRLRDPETGCPWDLKQDYRSIVPHTVEETYEVADAIERGDLAHLPDELGDLLFQVVFYARLGKEEGRFDFDAVVDQVTRKLIRRHPHIFPDGTLESRPASVDGMTDSDVLVNWDRIKAEEAKARGEEPGGADDAPASQLDDITPGLPAFQKAAKLQKRAAKVGFDWPDTGMVFEKLAEESRELRAAYSAMKDETDTDAVEDELGDLLFVAVNLSRFLGVDAEQALRRSNRKFERRFRRMETMLAEEGVELAGQPVEQLELFWQDAKQRSDADTPEDA</sequence>
<evidence type="ECO:0000313" key="8">
    <source>
        <dbReference type="Proteomes" id="UP000295830"/>
    </source>
</evidence>
<evidence type="ECO:0000313" key="7">
    <source>
        <dbReference type="EMBL" id="TDT38515.1"/>
    </source>
</evidence>
<dbReference type="GO" id="GO:0046081">
    <property type="term" value="P:dUTP catabolic process"/>
    <property type="evidence" value="ECO:0007669"/>
    <property type="project" value="TreeGrafter"/>
</dbReference>
<dbReference type="GO" id="GO:0046076">
    <property type="term" value="P:dTTP catabolic process"/>
    <property type="evidence" value="ECO:0007669"/>
    <property type="project" value="TreeGrafter"/>
</dbReference>
<dbReference type="SUPFAM" id="SSF101386">
    <property type="entry name" value="all-alpha NTP pyrophosphatases"/>
    <property type="match status" value="2"/>
</dbReference>
<evidence type="ECO:0000259" key="6">
    <source>
        <dbReference type="Pfam" id="PF03819"/>
    </source>
</evidence>
<reference evidence="7 8" key="1">
    <citation type="submission" date="2019-03" db="EMBL/GenBank/DDBJ databases">
        <title>Genomic Encyclopedia of Type Strains, Phase IV (KMG-IV): sequencing the most valuable type-strain genomes for metagenomic binning, comparative biology and taxonomic classification.</title>
        <authorList>
            <person name="Goeker M."/>
        </authorList>
    </citation>
    <scope>NUCLEOTIDE SEQUENCE [LARGE SCALE GENOMIC DNA]</scope>
    <source>
        <strain evidence="7 8">DSM 15505</strain>
    </source>
</reference>
<dbReference type="GO" id="GO:0006203">
    <property type="term" value="P:dGTP catabolic process"/>
    <property type="evidence" value="ECO:0007669"/>
    <property type="project" value="TreeGrafter"/>
</dbReference>
<feature type="domain" description="NTP pyrophosphohydrolase MazG-like" evidence="6">
    <location>
        <begin position="188"/>
        <end position="249"/>
    </location>
</feature>
<dbReference type="RefSeq" id="WP_133736732.1">
    <property type="nucleotide sequence ID" value="NZ_SOAX01000006.1"/>
</dbReference>
<dbReference type="CDD" id="cd11528">
    <property type="entry name" value="NTP-PPase_MazG_Nterm"/>
    <property type="match status" value="1"/>
</dbReference>
<dbReference type="InterPro" id="IPR004518">
    <property type="entry name" value="MazG-like_dom"/>
</dbReference>
<keyword evidence="8" id="KW-1185">Reference proteome</keyword>